<evidence type="ECO:0000313" key="1">
    <source>
        <dbReference type="EMBL" id="REC60939.1"/>
    </source>
</evidence>
<dbReference type="EMBL" id="QNVT01000019">
    <property type="protein sequence ID" value="REC60939.1"/>
    <property type="molecule type" value="Genomic_DNA"/>
</dbReference>
<reference evidence="2" key="1">
    <citation type="submission" date="2018-06" db="EMBL/GenBank/DDBJ databases">
        <authorList>
            <person name="Lum Nde A."/>
            <person name="Hugo C."/>
        </authorList>
    </citation>
    <scope>NUCLEOTIDE SEQUENCE [LARGE SCALE GENOMIC DNA]</scope>
    <source>
        <strain evidence="2">1_F178</strain>
    </source>
</reference>
<dbReference type="AlphaFoldDB" id="A0A3D9C5B1"/>
<proteinExistence type="predicted"/>
<dbReference type="Proteomes" id="UP000256686">
    <property type="component" value="Unassembled WGS sequence"/>
</dbReference>
<accession>A0A3D9C5B1</accession>
<name>A0A3D9C5B1_9FLAO</name>
<organism evidence="1 2">
    <name type="scientific">Chryseobacterium pennae</name>
    <dbReference type="NCBI Taxonomy" id="2258962"/>
    <lineage>
        <taxon>Bacteria</taxon>
        <taxon>Pseudomonadati</taxon>
        <taxon>Bacteroidota</taxon>
        <taxon>Flavobacteriia</taxon>
        <taxon>Flavobacteriales</taxon>
        <taxon>Weeksellaceae</taxon>
        <taxon>Chryseobacterium group</taxon>
        <taxon>Chryseobacterium</taxon>
    </lineage>
</organism>
<gene>
    <name evidence="1" type="ORF">DRF65_18040</name>
</gene>
<dbReference type="RefSeq" id="WP_115972141.1">
    <property type="nucleotide sequence ID" value="NZ_QNVT01000019.1"/>
</dbReference>
<evidence type="ECO:0000313" key="2">
    <source>
        <dbReference type="Proteomes" id="UP000256686"/>
    </source>
</evidence>
<protein>
    <submittedName>
        <fullName evidence="1">Uncharacterized protein</fullName>
    </submittedName>
</protein>
<comment type="caution">
    <text evidence="1">The sequence shown here is derived from an EMBL/GenBank/DDBJ whole genome shotgun (WGS) entry which is preliminary data.</text>
</comment>
<sequence length="151" mass="17738">MKLFTTKEGNFSIQVLNEREEHVGELLFGVINGLNERIKIGSEIYKIEGTGFLWKDIRVLDESGKVVLIIDSSKNRLFYYGNSTEIYTYQFKSWLHKELLLYDSQDKLVLALSYKQTLLKLKYVLEIDEDFNHDLIILSFLNFYLRDVLNG</sequence>
<keyword evidence="2" id="KW-1185">Reference proteome</keyword>